<dbReference type="PROSITE" id="PS50011">
    <property type="entry name" value="PROTEIN_KINASE_DOM"/>
    <property type="match status" value="1"/>
</dbReference>
<evidence type="ECO:0000259" key="8">
    <source>
        <dbReference type="PROSITE" id="PS50011"/>
    </source>
</evidence>
<dbReference type="InterPro" id="IPR011009">
    <property type="entry name" value="Kinase-like_dom_sf"/>
</dbReference>
<reference evidence="9 10" key="1">
    <citation type="submission" date="2015-09" db="EMBL/GenBank/DDBJ databases">
        <title>Draft genome of the parasitic nematode Teladorsagia circumcincta isolate WARC Sus (inbred).</title>
        <authorList>
            <person name="Mitreva M."/>
        </authorList>
    </citation>
    <scope>NUCLEOTIDE SEQUENCE [LARGE SCALE GENOMIC DNA]</scope>
    <source>
        <strain evidence="9 10">S</strain>
    </source>
</reference>
<dbReference type="SMART" id="SM00220">
    <property type="entry name" value="S_TKc"/>
    <property type="match status" value="1"/>
</dbReference>
<dbReference type="InterPro" id="IPR003527">
    <property type="entry name" value="MAP_kinase_CS"/>
</dbReference>
<keyword evidence="3" id="KW-0547">Nucleotide-binding</keyword>
<dbReference type="GO" id="GO:0004707">
    <property type="term" value="F:MAP kinase activity"/>
    <property type="evidence" value="ECO:0007669"/>
    <property type="project" value="UniProtKB-EC"/>
</dbReference>
<comment type="catalytic activity">
    <reaction evidence="6">
        <text>L-threonyl-[protein] + ATP = O-phospho-L-threonyl-[protein] + ADP + H(+)</text>
        <dbReference type="Rhea" id="RHEA:46608"/>
        <dbReference type="Rhea" id="RHEA-COMP:11060"/>
        <dbReference type="Rhea" id="RHEA-COMP:11605"/>
        <dbReference type="ChEBI" id="CHEBI:15378"/>
        <dbReference type="ChEBI" id="CHEBI:30013"/>
        <dbReference type="ChEBI" id="CHEBI:30616"/>
        <dbReference type="ChEBI" id="CHEBI:61977"/>
        <dbReference type="ChEBI" id="CHEBI:456216"/>
        <dbReference type="EC" id="2.7.11.24"/>
    </reaction>
</comment>
<evidence type="ECO:0000256" key="5">
    <source>
        <dbReference type="ARBA" id="ARBA00022840"/>
    </source>
</evidence>
<name>A0A2G9TLC9_TELCI</name>
<dbReference type="EMBL" id="KZ359816">
    <property type="protein sequence ID" value="PIO58804.1"/>
    <property type="molecule type" value="Genomic_DNA"/>
</dbReference>
<evidence type="ECO:0000256" key="7">
    <source>
        <dbReference type="ARBA" id="ARBA00048312"/>
    </source>
</evidence>
<feature type="non-terminal residue" evidence="9">
    <location>
        <position position="1"/>
    </location>
</feature>
<dbReference type="GO" id="GO:0106310">
    <property type="term" value="F:protein serine kinase activity"/>
    <property type="evidence" value="ECO:0007669"/>
    <property type="project" value="RHEA"/>
</dbReference>
<evidence type="ECO:0000256" key="1">
    <source>
        <dbReference type="ARBA" id="ARBA00022527"/>
    </source>
</evidence>
<keyword evidence="1" id="KW-0723">Serine/threonine-protein kinase</keyword>
<dbReference type="GO" id="GO:0005524">
    <property type="term" value="F:ATP binding"/>
    <property type="evidence" value="ECO:0007669"/>
    <property type="project" value="UniProtKB-KW"/>
</dbReference>
<dbReference type="GO" id="GO:0005737">
    <property type="term" value="C:cytoplasm"/>
    <property type="evidence" value="ECO:0007669"/>
    <property type="project" value="UniProtKB-ARBA"/>
</dbReference>
<evidence type="ECO:0000256" key="2">
    <source>
        <dbReference type="ARBA" id="ARBA00022679"/>
    </source>
</evidence>
<keyword evidence="5" id="KW-0067">ATP-binding</keyword>
<feature type="non-terminal residue" evidence="9">
    <location>
        <position position="121"/>
    </location>
</feature>
<keyword evidence="4" id="KW-0418">Kinase</keyword>
<feature type="domain" description="Protein kinase" evidence="8">
    <location>
        <begin position="1"/>
        <end position="121"/>
    </location>
</feature>
<evidence type="ECO:0000256" key="3">
    <source>
        <dbReference type="ARBA" id="ARBA00022741"/>
    </source>
</evidence>
<evidence type="ECO:0000256" key="6">
    <source>
        <dbReference type="ARBA" id="ARBA00047592"/>
    </source>
</evidence>
<dbReference type="Proteomes" id="UP000230423">
    <property type="component" value="Unassembled WGS sequence"/>
</dbReference>
<dbReference type="AlphaFoldDB" id="A0A2G9TLC9"/>
<accession>A0A2G9TLC9</accession>
<dbReference type="Gene3D" id="1.10.510.10">
    <property type="entry name" value="Transferase(Phosphotransferase) domain 1"/>
    <property type="match status" value="1"/>
</dbReference>
<organism evidence="9 10">
    <name type="scientific">Teladorsagia circumcincta</name>
    <name type="common">Brown stomach worm</name>
    <name type="synonym">Ostertagia circumcincta</name>
    <dbReference type="NCBI Taxonomy" id="45464"/>
    <lineage>
        <taxon>Eukaryota</taxon>
        <taxon>Metazoa</taxon>
        <taxon>Ecdysozoa</taxon>
        <taxon>Nematoda</taxon>
        <taxon>Chromadorea</taxon>
        <taxon>Rhabditida</taxon>
        <taxon>Rhabditina</taxon>
        <taxon>Rhabditomorpha</taxon>
        <taxon>Strongyloidea</taxon>
        <taxon>Trichostrongylidae</taxon>
        <taxon>Teladorsagia</taxon>
    </lineage>
</organism>
<evidence type="ECO:0000256" key="4">
    <source>
        <dbReference type="ARBA" id="ARBA00022777"/>
    </source>
</evidence>
<evidence type="ECO:0000313" key="9">
    <source>
        <dbReference type="EMBL" id="PIO58804.1"/>
    </source>
</evidence>
<dbReference type="InterPro" id="IPR008271">
    <property type="entry name" value="Ser/Thr_kinase_AS"/>
</dbReference>
<dbReference type="Pfam" id="PF00069">
    <property type="entry name" value="Pkinase"/>
    <property type="match status" value="1"/>
</dbReference>
<keyword evidence="2" id="KW-0808">Transferase</keyword>
<evidence type="ECO:0000313" key="10">
    <source>
        <dbReference type="Proteomes" id="UP000230423"/>
    </source>
</evidence>
<dbReference type="Gene3D" id="3.30.200.20">
    <property type="entry name" value="Phosphorylase Kinase, domain 1"/>
    <property type="match status" value="1"/>
</dbReference>
<dbReference type="PROSITE" id="PS01351">
    <property type="entry name" value="MAPK"/>
    <property type="match status" value="1"/>
</dbReference>
<dbReference type="OrthoDB" id="192887at2759"/>
<dbReference type="PANTHER" id="PTHR24055">
    <property type="entry name" value="MITOGEN-ACTIVATED PROTEIN KINASE"/>
    <property type="match status" value="1"/>
</dbReference>
<dbReference type="SUPFAM" id="SSF56112">
    <property type="entry name" value="Protein kinase-like (PK-like)"/>
    <property type="match status" value="1"/>
</dbReference>
<comment type="catalytic activity">
    <reaction evidence="7">
        <text>L-seryl-[protein] + ATP = O-phospho-L-seryl-[protein] + ADP + H(+)</text>
        <dbReference type="Rhea" id="RHEA:17989"/>
        <dbReference type="Rhea" id="RHEA-COMP:9863"/>
        <dbReference type="Rhea" id="RHEA-COMP:11604"/>
        <dbReference type="ChEBI" id="CHEBI:15378"/>
        <dbReference type="ChEBI" id="CHEBI:29999"/>
        <dbReference type="ChEBI" id="CHEBI:30616"/>
        <dbReference type="ChEBI" id="CHEBI:83421"/>
        <dbReference type="ChEBI" id="CHEBI:456216"/>
        <dbReference type="EC" id="2.7.11.24"/>
    </reaction>
</comment>
<dbReference type="PROSITE" id="PS00108">
    <property type="entry name" value="PROTEIN_KINASE_ST"/>
    <property type="match status" value="1"/>
</dbReference>
<sequence length="121" mass="14314">IFDAFRNQTDSQRTFREVMFLQEFGRHPNVIKLFNIHKADNDRDIYLVFEYMEADLHNVIKKMTILKDVHKQYIMCQLFRAIRFLHSGNVLHRDLKPSNVLLDADCRVKLADFGLARSLSS</sequence>
<dbReference type="InterPro" id="IPR050117">
    <property type="entry name" value="MAPK"/>
</dbReference>
<protein>
    <recommendedName>
        <fullName evidence="8">Protein kinase domain-containing protein</fullName>
    </recommendedName>
</protein>
<gene>
    <name evidence="9" type="ORF">TELCIR_19751</name>
</gene>
<dbReference type="InterPro" id="IPR000719">
    <property type="entry name" value="Prot_kinase_dom"/>
</dbReference>
<proteinExistence type="predicted"/>
<keyword evidence="10" id="KW-1185">Reference proteome</keyword>